<dbReference type="AlphaFoldDB" id="A0A1I6HVM6"/>
<protein>
    <recommendedName>
        <fullName evidence="6">Yip1 domain-containing protein</fullName>
    </recommendedName>
</protein>
<dbReference type="OrthoDB" id="313310at2157"/>
<dbReference type="GO" id="GO:0016020">
    <property type="term" value="C:membrane"/>
    <property type="evidence" value="ECO:0007669"/>
    <property type="project" value="UniProtKB-SubCell"/>
</dbReference>
<feature type="transmembrane region" description="Helical" evidence="5">
    <location>
        <begin position="123"/>
        <end position="156"/>
    </location>
</feature>
<evidence type="ECO:0000256" key="3">
    <source>
        <dbReference type="ARBA" id="ARBA00022989"/>
    </source>
</evidence>
<keyword evidence="2 5" id="KW-0812">Transmembrane</keyword>
<evidence type="ECO:0000256" key="5">
    <source>
        <dbReference type="SAM" id="Phobius"/>
    </source>
</evidence>
<proteinExistence type="predicted"/>
<organism evidence="7 8">
    <name type="scientific">Halogeometricum limi</name>
    <dbReference type="NCBI Taxonomy" id="555875"/>
    <lineage>
        <taxon>Archaea</taxon>
        <taxon>Methanobacteriati</taxon>
        <taxon>Methanobacteriota</taxon>
        <taxon>Stenosarchaea group</taxon>
        <taxon>Halobacteria</taxon>
        <taxon>Halobacteriales</taxon>
        <taxon>Haloferacaceae</taxon>
        <taxon>Halogeometricum</taxon>
    </lineage>
</organism>
<dbReference type="STRING" id="555875.SAMN04488124_2516"/>
<feature type="transmembrane region" description="Helical" evidence="5">
    <location>
        <begin position="168"/>
        <end position="187"/>
    </location>
</feature>
<evidence type="ECO:0000256" key="4">
    <source>
        <dbReference type="ARBA" id="ARBA00023136"/>
    </source>
</evidence>
<feature type="domain" description="Yip1" evidence="6">
    <location>
        <begin position="25"/>
        <end position="183"/>
    </location>
</feature>
<evidence type="ECO:0000313" key="7">
    <source>
        <dbReference type="EMBL" id="SFR58516.1"/>
    </source>
</evidence>
<evidence type="ECO:0000259" key="6">
    <source>
        <dbReference type="Pfam" id="PF04893"/>
    </source>
</evidence>
<gene>
    <name evidence="7" type="ORF">SAMN04488124_2516</name>
</gene>
<dbReference type="Proteomes" id="UP000243250">
    <property type="component" value="Unassembled WGS sequence"/>
</dbReference>
<dbReference type="InterPro" id="IPR006977">
    <property type="entry name" value="Yip1_dom"/>
</dbReference>
<comment type="subcellular location">
    <subcellularLocation>
        <location evidence="1">Membrane</location>
        <topology evidence="1">Multi-pass membrane protein</topology>
    </subcellularLocation>
</comment>
<reference evidence="8" key="1">
    <citation type="submission" date="2016-10" db="EMBL/GenBank/DDBJ databases">
        <authorList>
            <person name="Varghese N."/>
            <person name="Submissions S."/>
        </authorList>
    </citation>
    <scope>NUCLEOTIDE SEQUENCE [LARGE SCALE GENOMIC DNA]</scope>
    <source>
        <strain evidence="8">CGMCC 1.8711</strain>
    </source>
</reference>
<keyword evidence="3 5" id="KW-1133">Transmembrane helix</keyword>
<evidence type="ECO:0000256" key="2">
    <source>
        <dbReference type="ARBA" id="ARBA00022692"/>
    </source>
</evidence>
<accession>A0A1I6HVM6</accession>
<dbReference type="EMBL" id="FOYS01000004">
    <property type="protein sequence ID" value="SFR58516.1"/>
    <property type="molecule type" value="Genomic_DNA"/>
</dbReference>
<feature type="transmembrane region" description="Helical" evidence="5">
    <location>
        <begin position="81"/>
        <end position="111"/>
    </location>
</feature>
<dbReference type="Pfam" id="PF04893">
    <property type="entry name" value="Yip1"/>
    <property type="match status" value="1"/>
</dbReference>
<keyword evidence="8" id="KW-1185">Reference proteome</keyword>
<evidence type="ECO:0000256" key="1">
    <source>
        <dbReference type="ARBA" id="ARBA00004141"/>
    </source>
</evidence>
<evidence type="ECO:0000313" key="8">
    <source>
        <dbReference type="Proteomes" id="UP000243250"/>
    </source>
</evidence>
<name>A0A1I6HVM6_9EURY</name>
<sequence length="200" mass="20499">MTTWVENPEGGRERGPRGIVRAWVEVLVRPRRFFENGVAPGDQAPGLVFAIVVAVAYTTGLFATTPARIPSLAGGPGVSALVALAAVALLLAPATLHLTAAIQTVLLVLTVRSRGGISETVQVLAYASAPCVLAGLPIPELRAVCALYGAILLFVGLSERHGVSVPHAAVAGGVPAALLFGYVFGGFEAMQSLLRGAGLL</sequence>
<feature type="transmembrane region" description="Helical" evidence="5">
    <location>
        <begin position="47"/>
        <end position="69"/>
    </location>
</feature>
<dbReference type="RefSeq" id="WP_089881418.1">
    <property type="nucleotide sequence ID" value="NZ_FOYS01000004.1"/>
</dbReference>
<keyword evidence="4 5" id="KW-0472">Membrane</keyword>